<evidence type="ECO:0000313" key="2">
    <source>
        <dbReference type="Proteomes" id="UP000365705"/>
    </source>
</evidence>
<dbReference type="EMBL" id="CABFNH010000033">
    <property type="protein sequence ID" value="VTZ93593.1"/>
    <property type="molecule type" value="Genomic_DNA"/>
</dbReference>
<sequence>MTTSKIAIKIDAKIYEKISIEVKQNHLNKTEMLEFNLLLKIISTIRS</sequence>
<name>A0A508YWW2_LIMMU</name>
<protein>
    <submittedName>
        <fullName evidence="1">Uncharacterized protein</fullName>
    </submittedName>
</protein>
<accession>A0A508YWW2</accession>
<dbReference type="AlphaFoldDB" id="A0A508YWW2"/>
<organism evidence="1 2">
    <name type="scientific">Limosilactobacillus mucosae</name>
    <name type="common">Lactobacillus mucosae</name>
    <dbReference type="NCBI Taxonomy" id="97478"/>
    <lineage>
        <taxon>Bacteria</taxon>
        <taxon>Bacillati</taxon>
        <taxon>Bacillota</taxon>
        <taxon>Bacilli</taxon>
        <taxon>Lactobacillales</taxon>
        <taxon>Lactobacillaceae</taxon>
        <taxon>Limosilactobacillus</taxon>
    </lineage>
</organism>
<proteinExistence type="predicted"/>
<evidence type="ECO:0000313" key="1">
    <source>
        <dbReference type="EMBL" id="VTZ93593.1"/>
    </source>
</evidence>
<dbReference type="Proteomes" id="UP000365705">
    <property type="component" value="Unassembled WGS sequence"/>
</dbReference>
<gene>
    <name evidence="1" type="ORF">LMUP508_01979</name>
</gene>
<reference evidence="1 2" key="1">
    <citation type="submission" date="2019-06" db="EMBL/GenBank/DDBJ databases">
        <authorList>
            <person name="Rodrigo-Torres L."/>
            <person name="Arahal R. D."/>
            <person name="Lucena T."/>
        </authorList>
    </citation>
    <scope>NUCLEOTIDE SEQUENCE [LARGE SCALE GENOMIC DNA]</scope>
    <source>
        <strain evidence="1 2">INIA P508</strain>
    </source>
</reference>